<dbReference type="PANTHER" id="PTHR43995:SF1">
    <property type="entry name" value="PRE-MRNA-PROCESSING FACTOR 19"/>
    <property type="match status" value="1"/>
</dbReference>
<keyword evidence="19 21" id="KW-0539">Nucleus</keyword>
<dbReference type="PROSITE" id="PS50294">
    <property type="entry name" value="WD_REPEATS_REGION"/>
    <property type="match status" value="1"/>
</dbReference>
<keyword evidence="18 21" id="KW-0234">DNA repair</keyword>
<evidence type="ECO:0000256" key="12">
    <source>
        <dbReference type="ARBA" id="ARBA00022737"/>
    </source>
</evidence>
<dbReference type="GO" id="GO:0000398">
    <property type="term" value="P:mRNA splicing, via spliceosome"/>
    <property type="evidence" value="ECO:0007669"/>
    <property type="project" value="InterPro"/>
</dbReference>
<name>A0A383VE40_TETOB</name>
<keyword evidence="12" id="KW-0677">Repeat</keyword>
<dbReference type="SMART" id="SM00504">
    <property type="entry name" value="Ubox"/>
    <property type="match status" value="1"/>
</dbReference>
<comment type="catalytic activity">
    <reaction evidence="1 21">
        <text>S-ubiquitinyl-[E2 ubiquitin-conjugating enzyme]-L-cysteine + [acceptor protein]-L-lysine = [E2 ubiquitin-conjugating enzyme]-L-cysteine + N(6)-ubiquitinyl-[acceptor protein]-L-lysine.</text>
        <dbReference type="EC" id="2.3.2.27"/>
    </reaction>
</comment>
<dbReference type="InterPro" id="IPR038959">
    <property type="entry name" value="Prp19"/>
</dbReference>
<evidence type="ECO:0000256" key="3">
    <source>
        <dbReference type="ARBA" id="ARBA00004906"/>
    </source>
</evidence>
<evidence type="ECO:0000256" key="2">
    <source>
        <dbReference type="ARBA" id="ARBA00004123"/>
    </source>
</evidence>
<keyword evidence="16" id="KW-0862">Zinc</keyword>
<dbReference type="GO" id="GO:0005737">
    <property type="term" value="C:cytoplasm"/>
    <property type="evidence" value="ECO:0007669"/>
    <property type="project" value="TreeGrafter"/>
</dbReference>
<evidence type="ECO:0000256" key="15">
    <source>
        <dbReference type="ARBA" id="ARBA00022786"/>
    </source>
</evidence>
<dbReference type="STRING" id="3088.A0A383VE40"/>
<evidence type="ECO:0000256" key="9">
    <source>
        <dbReference type="ARBA" id="ARBA00022679"/>
    </source>
</evidence>
<evidence type="ECO:0000256" key="5">
    <source>
        <dbReference type="ARBA" id="ARBA00012483"/>
    </source>
</evidence>
<comment type="subunit">
    <text evidence="21">Homotetramer.</text>
</comment>
<evidence type="ECO:0000256" key="22">
    <source>
        <dbReference type="SAM" id="MobiDB-lite"/>
    </source>
</evidence>
<dbReference type="SUPFAM" id="SSF50978">
    <property type="entry name" value="WD40 repeat-like"/>
    <property type="match status" value="1"/>
</dbReference>
<dbReference type="CDD" id="cd16656">
    <property type="entry name" value="RING-Ubox_PRP19"/>
    <property type="match status" value="1"/>
</dbReference>
<keyword evidence="13 21" id="KW-0227">DNA damage</keyword>
<evidence type="ECO:0000256" key="20">
    <source>
        <dbReference type="PROSITE-ProRule" id="PRU00221"/>
    </source>
</evidence>
<keyword evidence="25" id="KW-1185">Reference proteome</keyword>
<evidence type="ECO:0000256" key="11">
    <source>
        <dbReference type="ARBA" id="ARBA00022728"/>
    </source>
</evidence>
<dbReference type="SUPFAM" id="SSF57850">
    <property type="entry name" value="RING/U-box"/>
    <property type="match status" value="1"/>
</dbReference>
<dbReference type="CDD" id="cd00200">
    <property type="entry name" value="WD40"/>
    <property type="match status" value="1"/>
</dbReference>
<dbReference type="SMART" id="SM00320">
    <property type="entry name" value="WD40"/>
    <property type="match status" value="7"/>
</dbReference>
<evidence type="ECO:0000256" key="6">
    <source>
        <dbReference type="ARBA" id="ARBA00015618"/>
    </source>
</evidence>
<evidence type="ECO:0000256" key="13">
    <source>
        <dbReference type="ARBA" id="ARBA00022763"/>
    </source>
</evidence>
<dbReference type="GO" id="GO:0000974">
    <property type="term" value="C:Prp19 complex"/>
    <property type="evidence" value="ECO:0007669"/>
    <property type="project" value="UniProtKB-UniRule"/>
</dbReference>
<evidence type="ECO:0000256" key="19">
    <source>
        <dbReference type="ARBA" id="ARBA00023242"/>
    </source>
</evidence>
<dbReference type="EMBL" id="FNXT01000252">
    <property type="protein sequence ID" value="SZX62646.1"/>
    <property type="molecule type" value="Genomic_DNA"/>
</dbReference>
<dbReference type="AlphaFoldDB" id="A0A383VE40"/>
<dbReference type="InterPro" id="IPR015943">
    <property type="entry name" value="WD40/YVTN_repeat-like_dom_sf"/>
</dbReference>
<evidence type="ECO:0000313" key="25">
    <source>
        <dbReference type="Proteomes" id="UP000256970"/>
    </source>
</evidence>
<proteinExistence type="inferred from homology"/>
<evidence type="ECO:0000256" key="16">
    <source>
        <dbReference type="ARBA" id="ARBA00022833"/>
    </source>
</evidence>
<feature type="repeat" description="WD" evidence="20">
    <location>
        <begin position="383"/>
        <end position="424"/>
    </location>
</feature>
<dbReference type="GO" id="GO:0008270">
    <property type="term" value="F:zinc ion binding"/>
    <property type="evidence" value="ECO:0007669"/>
    <property type="project" value="UniProtKB-KW"/>
</dbReference>
<dbReference type="Pfam" id="PF08606">
    <property type="entry name" value="Prp19"/>
    <property type="match status" value="1"/>
</dbReference>
<sequence>MQEQQHHQQQQAPGCPRVHPAASSSSCVACARASLVQQQPHYQHHWPQHWPHSCSHTAAVQQHGRQRPAAAMSMLCAISGTVPEHPTVSKKSGHVFERSLITKHVSETGKCPITGIELTEDDLLPLATIKTIKPRSSAATSIPGMLGTFHDEWDALMLEHHTLRQNLHTVRQELSHALYQHDAACRVIARLIRERDEARAALTTLREDMRAEMEAAAEARKRAGEEEEAAGGPAKRSKQEALGQDVIAVLDQTNAALSSGRRKRAVPEGTASAEQLGSYTLTGSFPLHKTTQPGITALALHPTQTNLLASCGADATVQLFDLAAQRQLPALTGHSKRVTAAVWGEDSLLLTASNDKTVRFWKHSAAGDAEEGAFGSWECAAVGEEHAGEVRGLALHPSRKYAVSVSGDASWAWWDLNNAACLKQCSGAAAAYTCTGFHPDGLLLVTGTADAKAQIWEMRQQKAVTGFEAGGGSALSGVSFSENGYHVAAVAADGVSVWDLRKMKCIKELRPYDEPACRAVAFDASSQLLAVGGADLRVYAPKQDWALVKAFPDLPKKGLLSLAWGPKAGSILVGGGDHNLRVFGPKESGDAEMQE</sequence>
<dbReference type="EC" id="2.3.2.27" evidence="5 21"/>
<evidence type="ECO:0000259" key="23">
    <source>
        <dbReference type="PROSITE" id="PS51698"/>
    </source>
</evidence>
<dbReference type="UniPathway" id="UPA00143"/>
<feature type="repeat" description="WD" evidence="20">
    <location>
        <begin position="425"/>
        <end position="466"/>
    </location>
</feature>
<dbReference type="PROSITE" id="PS00678">
    <property type="entry name" value="WD_REPEATS_1"/>
    <property type="match status" value="1"/>
</dbReference>
<keyword evidence="7 20" id="KW-0853">WD repeat</keyword>
<dbReference type="InterPro" id="IPR003613">
    <property type="entry name" value="Ubox_domain"/>
</dbReference>
<dbReference type="InterPro" id="IPR036322">
    <property type="entry name" value="WD40_repeat_dom_sf"/>
</dbReference>
<dbReference type="InterPro" id="IPR013915">
    <property type="entry name" value="Prp19_cc"/>
</dbReference>
<comment type="function">
    <text evidence="21">Ubiquitin-protein ligase which is mainly involved pre-mRNA splicing and DNA repair. Required for pre-mRNA splicing as component of the spliceosome.</text>
</comment>
<keyword evidence="17 21" id="KW-0508">mRNA splicing</keyword>
<keyword evidence="15 21" id="KW-0833">Ubl conjugation pathway</keyword>
<keyword evidence="9 21" id="KW-0808">Transferase</keyword>
<evidence type="ECO:0000256" key="10">
    <source>
        <dbReference type="ARBA" id="ARBA00022723"/>
    </source>
</evidence>
<dbReference type="FunFam" id="3.30.40.10:FF:000027">
    <property type="entry name" value="Pre-mRNA-processing factor 19, putative"/>
    <property type="match status" value="1"/>
</dbReference>
<comment type="pathway">
    <text evidence="3 21">Protein modification; protein ubiquitination.</text>
</comment>
<reference evidence="24 25" key="1">
    <citation type="submission" date="2016-10" db="EMBL/GenBank/DDBJ databases">
        <authorList>
            <person name="Cai Z."/>
        </authorList>
    </citation>
    <scope>NUCLEOTIDE SEQUENCE [LARGE SCALE GENOMIC DNA]</scope>
</reference>
<gene>
    <name evidence="24" type="ORF">BQ4739_LOCUS3244</name>
</gene>
<evidence type="ECO:0000256" key="18">
    <source>
        <dbReference type="ARBA" id="ARBA00023204"/>
    </source>
</evidence>
<comment type="similarity">
    <text evidence="4 21">Belongs to the WD repeat PRP19 family.</text>
</comment>
<dbReference type="PROSITE" id="PS50082">
    <property type="entry name" value="WD_REPEATS_2"/>
    <property type="match status" value="3"/>
</dbReference>
<comment type="subcellular location">
    <subcellularLocation>
        <location evidence="2 21">Nucleus</location>
    </subcellularLocation>
</comment>
<dbReference type="PROSITE" id="PS51698">
    <property type="entry name" value="U_BOX"/>
    <property type="match status" value="1"/>
</dbReference>
<evidence type="ECO:0000256" key="17">
    <source>
        <dbReference type="ARBA" id="ARBA00023187"/>
    </source>
</evidence>
<dbReference type="GO" id="GO:0016925">
    <property type="term" value="P:protein sumoylation"/>
    <property type="evidence" value="ECO:0007669"/>
    <property type="project" value="UniProtKB-ARBA"/>
</dbReference>
<evidence type="ECO:0000313" key="24">
    <source>
        <dbReference type="EMBL" id="SZX62646.1"/>
    </source>
</evidence>
<evidence type="ECO:0000256" key="4">
    <source>
        <dbReference type="ARBA" id="ARBA00006388"/>
    </source>
</evidence>
<dbReference type="InterPro" id="IPR013083">
    <property type="entry name" value="Znf_RING/FYVE/PHD"/>
</dbReference>
<feature type="compositionally biased region" description="Basic and acidic residues" evidence="22">
    <location>
        <begin position="213"/>
        <end position="224"/>
    </location>
</feature>
<dbReference type="InterPro" id="IPR001680">
    <property type="entry name" value="WD40_rpt"/>
</dbReference>
<dbReference type="GO" id="GO:0061630">
    <property type="term" value="F:ubiquitin protein ligase activity"/>
    <property type="evidence" value="ECO:0007669"/>
    <property type="project" value="UniProtKB-UniRule"/>
</dbReference>
<evidence type="ECO:0000256" key="8">
    <source>
        <dbReference type="ARBA" id="ARBA00022664"/>
    </source>
</evidence>
<evidence type="ECO:0000256" key="21">
    <source>
        <dbReference type="RuleBase" id="RU367101"/>
    </source>
</evidence>
<keyword evidence="11 21" id="KW-0747">Spliceosome</keyword>
<keyword evidence="14" id="KW-0863">Zinc-finger</keyword>
<feature type="domain" description="U-box" evidence="23">
    <location>
        <begin position="69"/>
        <end position="143"/>
    </location>
</feature>
<dbReference type="PANTHER" id="PTHR43995">
    <property type="entry name" value="PRE-MRNA-PROCESSING FACTOR 19"/>
    <property type="match status" value="1"/>
</dbReference>
<dbReference type="Gene3D" id="2.130.10.10">
    <property type="entry name" value="YVTN repeat-like/Quinoprotein amine dehydrogenase"/>
    <property type="match status" value="1"/>
</dbReference>
<protein>
    <recommendedName>
        <fullName evidence="6 21">Pre-mRNA-processing factor 19</fullName>
        <ecNumber evidence="5 21">2.3.2.27</ecNumber>
    </recommendedName>
</protein>
<dbReference type="InterPro" id="IPR004181">
    <property type="entry name" value="Znf_MIZ"/>
</dbReference>
<accession>A0A383VE40</accession>
<dbReference type="GO" id="GO:0070534">
    <property type="term" value="P:protein K63-linked ubiquitination"/>
    <property type="evidence" value="ECO:0007669"/>
    <property type="project" value="UniProtKB-UniRule"/>
</dbReference>
<evidence type="ECO:0000256" key="14">
    <source>
        <dbReference type="ARBA" id="ARBA00022771"/>
    </source>
</evidence>
<organism evidence="24 25">
    <name type="scientific">Tetradesmus obliquus</name>
    <name type="common">Green alga</name>
    <name type="synonym">Acutodesmus obliquus</name>
    <dbReference type="NCBI Taxonomy" id="3088"/>
    <lineage>
        <taxon>Eukaryota</taxon>
        <taxon>Viridiplantae</taxon>
        <taxon>Chlorophyta</taxon>
        <taxon>core chlorophytes</taxon>
        <taxon>Chlorophyceae</taxon>
        <taxon>CS clade</taxon>
        <taxon>Sphaeropleales</taxon>
        <taxon>Scenedesmaceae</taxon>
        <taxon>Tetradesmus</taxon>
    </lineage>
</organism>
<dbReference type="GO" id="GO:0071006">
    <property type="term" value="C:U2-type catalytic step 1 spliceosome"/>
    <property type="evidence" value="ECO:0007669"/>
    <property type="project" value="TreeGrafter"/>
</dbReference>
<dbReference type="InterPro" id="IPR055340">
    <property type="entry name" value="RING-Ubox_PRP19"/>
</dbReference>
<keyword evidence="10" id="KW-0479">Metal-binding</keyword>
<feature type="repeat" description="WD" evidence="20">
    <location>
        <begin position="331"/>
        <end position="362"/>
    </location>
</feature>
<dbReference type="Proteomes" id="UP000256970">
    <property type="component" value="Unassembled WGS sequence"/>
</dbReference>
<dbReference type="GO" id="GO:0006281">
    <property type="term" value="P:DNA repair"/>
    <property type="evidence" value="ECO:0007669"/>
    <property type="project" value="UniProtKB-KW"/>
</dbReference>
<dbReference type="Gene3D" id="3.30.40.10">
    <property type="entry name" value="Zinc/RING finger domain, C3HC4 (zinc finger)"/>
    <property type="match status" value="1"/>
</dbReference>
<dbReference type="Pfam" id="PF11789">
    <property type="entry name" value="zf-Nse"/>
    <property type="match status" value="1"/>
</dbReference>
<evidence type="ECO:0000256" key="7">
    <source>
        <dbReference type="ARBA" id="ARBA00022574"/>
    </source>
</evidence>
<feature type="region of interest" description="Disordered" evidence="22">
    <location>
        <begin position="213"/>
        <end position="240"/>
    </location>
</feature>
<evidence type="ECO:0000256" key="1">
    <source>
        <dbReference type="ARBA" id="ARBA00000900"/>
    </source>
</evidence>
<dbReference type="Pfam" id="PF00400">
    <property type="entry name" value="WD40"/>
    <property type="match status" value="4"/>
</dbReference>
<dbReference type="InterPro" id="IPR019775">
    <property type="entry name" value="WD40_repeat_CS"/>
</dbReference>
<keyword evidence="8 21" id="KW-0507">mRNA processing</keyword>